<reference evidence="2 3" key="1">
    <citation type="journal article" date="2016" name="Mol. Biol. Evol.">
        <title>Comparative Genomics of Early-Diverging Mushroom-Forming Fungi Provides Insights into the Origins of Lignocellulose Decay Capabilities.</title>
        <authorList>
            <person name="Nagy L.G."/>
            <person name="Riley R."/>
            <person name="Tritt A."/>
            <person name="Adam C."/>
            <person name="Daum C."/>
            <person name="Floudas D."/>
            <person name="Sun H."/>
            <person name="Yadav J.S."/>
            <person name="Pangilinan J."/>
            <person name="Larsson K.H."/>
            <person name="Matsuura K."/>
            <person name="Barry K."/>
            <person name="Labutti K."/>
            <person name="Kuo R."/>
            <person name="Ohm R.A."/>
            <person name="Bhattacharya S.S."/>
            <person name="Shirouzu T."/>
            <person name="Yoshinaga Y."/>
            <person name="Martin F.M."/>
            <person name="Grigoriev I.V."/>
            <person name="Hibbett D.S."/>
        </authorList>
    </citation>
    <scope>NUCLEOTIDE SEQUENCE [LARGE SCALE GENOMIC DNA]</scope>
    <source>
        <strain evidence="2 3">HHB10207 ss-3</strain>
    </source>
</reference>
<keyword evidence="1" id="KW-0812">Transmembrane</keyword>
<evidence type="ECO:0000313" key="3">
    <source>
        <dbReference type="Proteomes" id="UP000076798"/>
    </source>
</evidence>
<evidence type="ECO:0000256" key="1">
    <source>
        <dbReference type="SAM" id="Phobius"/>
    </source>
</evidence>
<protein>
    <submittedName>
        <fullName evidence="2">Uncharacterized protein</fullName>
    </submittedName>
</protein>
<dbReference type="EMBL" id="KV428017">
    <property type="protein sequence ID" value="KZT41927.1"/>
    <property type="molecule type" value="Genomic_DNA"/>
</dbReference>
<dbReference type="AlphaFoldDB" id="A0A166GR81"/>
<keyword evidence="1" id="KW-0472">Membrane</keyword>
<feature type="transmembrane region" description="Helical" evidence="1">
    <location>
        <begin position="68"/>
        <end position="96"/>
    </location>
</feature>
<gene>
    <name evidence="2" type="ORF">SISSUDRAFT_1042176</name>
</gene>
<sequence>MAVKKRPEPRPPPFGTLDDLCSTSKLSRLSDNTSLSAFVWAAVKRFNYCGFYCLQQLFTRTCPQICNFYYLLVLVVHVLSSIHSVSSPIHLFLMLFL</sequence>
<name>A0A166GR81_9AGAM</name>
<evidence type="ECO:0000313" key="2">
    <source>
        <dbReference type="EMBL" id="KZT41927.1"/>
    </source>
</evidence>
<keyword evidence="3" id="KW-1185">Reference proteome</keyword>
<proteinExistence type="predicted"/>
<dbReference type="Proteomes" id="UP000076798">
    <property type="component" value="Unassembled WGS sequence"/>
</dbReference>
<accession>A0A166GR81</accession>
<keyword evidence="1" id="KW-1133">Transmembrane helix</keyword>
<organism evidence="2 3">
    <name type="scientific">Sistotremastrum suecicum HHB10207 ss-3</name>
    <dbReference type="NCBI Taxonomy" id="1314776"/>
    <lineage>
        <taxon>Eukaryota</taxon>
        <taxon>Fungi</taxon>
        <taxon>Dikarya</taxon>
        <taxon>Basidiomycota</taxon>
        <taxon>Agaricomycotina</taxon>
        <taxon>Agaricomycetes</taxon>
        <taxon>Sistotremastrales</taxon>
        <taxon>Sistotremastraceae</taxon>
        <taxon>Sistotremastrum</taxon>
    </lineage>
</organism>